<protein>
    <submittedName>
        <fullName evidence="4">Carbohydrate binding module (Family 6)</fullName>
    </submittedName>
</protein>
<evidence type="ECO:0000256" key="2">
    <source>
        <dbReference type="SAM" id="SignalP"/>
    </source>
</evidence>
<keyword evidence="5" id="KW-1185">Reference proteome</keyword>
<feature type="compositionally biased region" description="Pro residues" evidence="1">
    <location>
        <begin position="56"/>
        <end position="66"/>
    </location>
</feature>
<evidence type="ECO:0000259" key="3">
    <source>
        <dbReference type="PROSITE" id="PS51175"/>
    </source>
</evidence>
<dbReference type="EMBL" id="FNFF01000001">
    <property type="protein sequence ID" value="SDJ56188.1"/>
    <property type="molecule type" value="Genomic_DNA"/>
</dbReference>
<dbReference type="InterPro" id="IPR055240">
    <property type="entry name" value="CBM13-like"/>
</dbReference>
<feature type="region of interest" description="Disordered" evidence="1">
    <location>
        <begin position="37"/>
        <end position="75"/>
    </location>
</feature>
<accession>A0A1G8UQW5</accession>
<dbReference type="OrthoDB" id="9760056at2"/>
<dbReference type="CDD" id="cd04081">
    <property type="entry name" value="CBM35_galactosidase-like"/>
    <property type="match status" value="1"/>
</dbReference>
<feature type="signal peptide" evidence="2">
    <location>
        <begin position="1"/>
        <end position="34"/>
    </location>
</feature>
<dbReference type="SUPFAM" id="SSF49785">
    <property type="entry name" value="Galactose-binding domain-like"/>
    <property type="match status" value="1"/>
</dbReference>
<dbReference type="Proteomes" id="UP000199155">
    <property type="component" value="Unassembled WGS sequence"/>
</dbReference>
<sequence length="670" mass="70647">MRMSLRRRGRGLTAALGAAAAALALVALPAGAHAADPEAQTARKKAAVAAAGVPERPAPGPSPDPSLPVHALAPGQSPVDNPLKGFARFYQPGGDQNAGYPHSLTWAYFGLSEVMNNASNCGSYDWSVLDSALAEIAEEGHQAAIRFYLEYPGGTGTHPANAIPPCFAGKVANRDNAYWGTTSPDYDDPDLLAGLKNFIAAFGARYDGDPRLGYIHLGLIGLWGEWHTWPYDTDTAGDSYPNYMPTDAHGAEIMNAYNTAFKKTRLEVRYPESAGGAANSLPAIGYHDDSFCYREGSPAAGVTLPVSMGGAPWAQLQKAVEQGVENKWITASMGGEVRPEIQSTAFANWPGGSGSVDDMKACIELEHTTWKINERSGEYAAGDPKVAEAVRLMGYDLSVKNAYFHGSAQGSTKVGVQLANNGVAPFYYPWQVSLGLKDSAGNLVKTWNTSWDLRKVMPLKIRAFPDWNVGSDPTYLDFGRPHYFDTTVDLSAVAAGDYQLVMKAKNPLEDISPNAKKLRFANAGQGADGWLDLGDMTVDAGQGSDPKSYEAEAGGNTLAGGAVVADCGGCSGGKKVGYLGNGGTLTFNGIDGGSGGTRTVTLHYATGTARTATVQANNGTAQTVQFGPTADWWTTSTVTVQVNLQAGTGNRVTIANPSGWAPDIDRITVS</sequence>
<dbReference type="Gene3D" id="2.60.120.260">
    <property type="entry name" value="Galactose-binding domain-like"/>
    <property type="match status" value="1"/>
</dbReference>
<dbReference type="AlphaFoldDB" id="A0A1G8UQW5"/>
<dbReference type="InterPro" id="IPR032267">
    <property type="entry name" value="DUF4832"/>
</dbReference>
<evidence type="ECO:0000313" key="4">
    <source>
        <dbReference type="EMBL" id="SDJ56188.1"/>
    </source>
</evidence>
<dbReference type="InterPro" id="IPR008979">
    <property type="entry name" value="Galactose-bd-like_sf"/>
</dbReference>
<dbReference type="STRING" id="417292.SAMN05421806_1011008"/>
<dbReference type="PROSITE" id="PS51318">
    <property type="entry name" value="TAT"/>
    <property type="match status" value="1"/>
</dbReference>
<evidence type="ECO:0000256" key="1">
    <source>
        <dbReference type="SAM" id="MobiDB-lite"/>
    </source>
</evidence>
<dbReference type="PROSITE" id="PS51175">
    <property type="entry name" value="CBM6"/>
    <property type="match status" value="1"/>
</dbReference>
<dbReference type="Pfam" id="PF22704">
    <property type="entry name" value="CBM13-like"/>
    <property type="match status" value="1"/>
</dbReference>
<feature type="chain" id="PRO_5011609359" evidence="2">
    <location>
        <begin position="35"/>
        <end position="670"/>
    </location>
</feature>
<gene>
    <name evidence="4" type="ORF">SAMN05421806_1011008</name>
</gene>
<organism evidence="4 5">
    <name type="scientific">Streptomyces indicus</name>
    <dbReference type="NCBI Taxonomy" id="417292"/>
    <lineage>
        <taxon>Bacteria</taxon>
        <taxon>Bacillati</taxon>
        <taxon>Actinomycetota</taxon>
        <taxon>Actinomycetes</taxon>
        <taxon>Kitasatosporales</taxon>
        <taxon>Streptomycetaceae</taxon>
        <taxon>Streptomyces</taxon>
    </lineage>
</organism>
<dbReference type="InterPro" id="IPR006311">
    <property type="entry name" value="TAT_signal"/>
</dbReference>
<dbReference type="InterPro" id="IPR005084">
    <property type="entry name" value="CBM6"/>
</dbReference>
<dbReference type="Gene3D" id="3.20.20.80">
    <property type="entry name" value="Glycosidases"/>
    <property type="match status" value="1"/>
</dbReference>
<dbReference type="RefSeq" id="WP_093607388.1">
    <property type="nucleotide sequence ID" value="NZ_FNFF01000001.1"/>
</dbReference>
<name>A0A1G8UQW5_9ACTN</name>
<dbReference type="GO" id="GO:0030246">
    <property type="term" value="F:carbohydrate binding"/>
    <property type="evidence" value="ECO:0007669"/>
    <property type="project" value="InterPro"/>
</dbReference>
<reference evidence="4 5" key="1">
    <citation type="submission" date="2016-10" db="EMBL/GenBank/DDBJ databases">
        <authorList>
            <person name="de Groot N.N."/>
        </authorList>
    </citation>
    <scope>NUCLEOTIDE SEQUENCE [LARGE SCALE GENOMIC DNA]</scope>
    <source>
        <strain evidence="4 5">CGMCC 4.5727</strain>
    </source>
</reference>
<keyword evidence="2" id="KW-0732">Signal</keyword>
<feature type="domain" description="CBM6" evidence="3">
    <location>
        <begin position="547"/>
        <end position="670"/>
    </location>
</feature>
<proteinExistence type="predicted"/>
<dbReference type="Pfam" id="PF16116">
    <property type="entry name" value="DUF4832"/>
    <property type="match status" value="1"/>
</dbReference>
<evidence type="ECO:0000313" key="5">
    <source>
        <dbReference type="Proteomes" id="UP000199155"/>
    </source>
</evidence>